<reference evidence="5 6" key="1">
    <citation type="journal article" date="2024" name="G3 (Bethesda)">
        <title>Genome assembly of Hibiscus sabdariffa L. provides insights into metabolisms of medicinal natural products.</title>
        <authorList>
            <person name="Kim T."/>
        </authorList>
    </citation>
    <scope>NUCLEOTIDE SEQUENCE [LARGE SCALE GENOMIC DNA]</scope>
    <source>
        <strain evidence="5">TK-2024</strain>
        <tissue evidence="5">Old leaves</tissue>
    </source>
</reference>
<dbReference type="InterPro" id="IPR017853">
    <property type="entry name" value="GH"/>
</dbReference>
<feature type="domain" description="Glycoside hydrolase 35 catalytic" evidence="4">
    <location>
        <begin position="3"/>
        <end position="125"/>
    </location>
</feature>
<evidence type="ECO:0000256" key="3">
    <source>
        <dbReference type="ARBA" id="ARBA00012756"/>
    </source>
</evidence>
<name>A0ABR2N7H0_9ROSI</name>
<dbReference type="SUPFAM" id="SSF51445">
    <property type="entry name" value="(Trans)glycosidases"/>
    <property type="match status" value="1"/>
</dbReference>
<comment type="similarity">
    <text evidence="2">Belongs to the glycosyl hydrolase 35 family.</text>
</comment>
<gene>
    <name evidence="5" type="ORF">V6N11_063329</name>
</gene>
<dbReference type="InterPro" id="IPR001944">
    <property type="entry name" value="Glycoside_Hdrlase_35"/>
</dbReference>
<comment type="catalytic activity">
    <reaction evidence="1">
        <text>Hydrolysis of terminal non-reducing beta-D-galactose residues in beta-D-galactosides.</text>
        <dbReference type="EC" id="3.2.1.23"/>
    </reaction>
</comment>
<dbReference type="EMBL" id="JBBPBN010000228">
    <property type="protein sequence ID" value="KAK8972065.1"/>
    <property type="molecule type" value="Genomic_DNA"/>
</dbReference>
<dbReference type="PRINTS" id="PR00742">
    <property type="entry name" value="GLHYDRLASE35"/>
</dbReference>
<dbReference type="Pfam" id="PF01301">
    <property type="entry name" value="Glyco_hydro_35"/>
    <property type="match status" value="1"/>
</dbReference>
<dbReference type="EC" id="3.2.1.23" evidence="3"/>
<comment type="caution">
    <text evidence="5">The sequence shown here is derived from an EMBL/GenBank/DDBJ whole genome shotgun (WGS) entry which is preliminary data.</text>
</comment>
<evidence type="ECO:0000313" key="6">
    <source>
        <dbReference type="Proteomes" id="UP001396334"/>
    </source>
</evidence>
<proteinExistence type="inferred from homology"/>
<keyword evidence="6" id="KW-1185">Reference proteome</keyword>
<dbReference type="PANTHER" id="PTHR23421">
    <property type="entry name" value="BETA-GALACTOSIDASE RELATED"/>
    <property type="match status" value="1"/>
</dbReference>
<dbReference type="InterPro" id="IPR031330">
    <property type="entry name" value="Gly_Hdrlase_35_cat"/>
</dbReference>
<evidence type="ECO:0000259" key="4">
    <source>
        <dbReference type="Pfam" id="PF01301"/>
    </source>
</evidence>
<protein>
    <recommendedName>
        <fullName evidence="3">beta-galactosidase</fullName>
        <ecNumber evidence="3">3.2.1.23</ecNumber>
    </recommendedName>
</protein>
<evidence type="ECO:0000256" key="2">
    <source>
        <dbReference type="ARBA" id="ARBA00009809"/>
    </source>
</evidence>
<accession>A0ABR2N7H0</accession>
<organism evidence="5 6">
    <name type="scientific">Hibiscus sabdariffa</name>
    <name type="common">roselle</name>
    <dbReference type="NCBI Taxonomy" id="183260"/>
    <lineage>
        <taxon>Eukaryota</taxon>
        <taxon>Viridiplantae</taxon>
        <taxon>Streptophyta</taxon>
        <taxon>Embryophyta</taxon>
        <taxon>Tracheophyta</taxon>
        <taxon>Spermatophyta</taxon>
        <taxon>Magnoliopsida</taxon>
        <taxon>eudicotyledons</taxon>
        <taxon>Gunneridae</taxon>
        <taxon>Pentapetalae</taxon>
        <taxon>rosids</taxon>
        <taxon>malvids</taxon>
        <taxon>Malvales</taxon>
        <taxon>Malvaceae</taxon>
        <taxon>Malvoideae</taxon>
        <taxon>Hibiscus</taxon>
    </lineage>
</organism>
<dbReference type="Gene3D" id="3.20.20.80">
    <property type="entry name" value="Glycosidases"/>
    <property type="match status" value="1"/>
</dbReference>
<sequence length="406" mass="46558">MALGLGVGVQWVMCKQTDASGDIIDTYNNYYYDGYRPNSPNKPTIWKKDWDGWYTTWGGRLPHRLVEDLAFAVACFFQAYMYFERTNFGRTSGGPFYTISYDYDAPIDEYGLRNEPKWGHLNDLNVAIKLCEHALVAADSPYHMKLGPNQKAHVYWENAQSTSLDTSLYEIQSMCSEFLANIDEHNTTIVTFRVWSTNIHESGGVSYQKNIYAPELVMTKNATSSIAESWMTVKESIRIWSENNFTVQSMLDNLKMPKDESDYLWHMTRIYVSDDDIAFWEENLVSPTLVINSMRDVLWVFINVNLIDSITGHWVKNYGAFLEKDGVGFKGQTKLIGFKNGDIDLSKASWIYQVGLKGEFQKIFTVEEAEKVGWTELKLDSIPSTFTWYKAYFDSPDGSDPVALDL</sequence>
<evidence type="ECO:0000256" key="1">
    <source>
        <dbReference type="ARBA" id="ARBA00001412"/>
    </source>
</evidence>
<evidence type="ECO:0000313" key="5">
    <source>
        <dbReference type="EMBL" id="KAK8972065.1"/>
    </source>
</evidence>
<dbReference type="Proteomes" id="UP001396334">
    <property type="component" value="Unassembled WGS sequence"/>
</dbReference>